<protein>
    <submittedName>
        <fullName evidence="1">Uncharacterized protein</fullName>
    </submittedName>
</protein>
<sequence length="105" mass="11327">MTQPAPTMLTVEQKILRAAITALELETGLKLKAVDIASRAASSEFDAQVVLPNKADKLAVEVKIWEQKANLGALAAKIKSLPQEGLLVADYVNPLKKHPLPEGCR</sequence>
<name>A0AAV3U0S2_9ALTE</name>
<evidence type="ECO:0000313" key="2">
    <source>
        <dbReference type="Proteomes" id="UP001409585"/>
    </source>
</evidence>
<dbReference type="Proteomes" id="UP001409585">
    <property type="component" value="Unassembled WGS sequence"/>
</dbReference>
<dbReference type="AlphaFoldDB" id="A0AAV3U0S2"/>
<gene>
    <name evidence="1" type="ORF">GCM10025791_11350</name>
</gene>
<keyword evidence="2" id="KW-1185">Reference proteome</keyword>
<evidence type="ECO:0000313" key="1">
    <source>
        <dbReference type="EMBL" id="GAA4935549.1"/>
    </source>
</evidence>
<proteinExistence type="predicted"/>
<reference evidence="2" key="1">
    <citation type="journal article" date="2019" name="Int. J. Syst. Evol. Microbiol.">
        <title>The Global Catalogue of Microorganisms (GCM) 10K type strain sequencing project: providing services to taxonomists for standard genome sequencing and annotation.</title>
        <authorList>
            <consortium name="The Broad Institute Genomics Platform"/>
            <consortium name="The Broad Institute Genome Sequencing Center for Infectious Disease"/>
            <person name="Wu L."/>
            <person name="Ma J."/>
        </authorList>
    </citation>
    <scope>NUCLEOTIDE SEQUENCE [LARGE SCALE GENOMIC DNA]</scope>
    <source>
        <strain evidence="2">JCM 19134</strain>
    </source>
</reference>
<accession>A0AAV3U0S2</accession>
<dbReference type="RefSeq" id="WP_345418400.1">
    <property type="nucleotide sequence ID" value="NZ_AP031496.1"/>
</dbReference>
<dbReference type="EMBL" id="BAABLX010000007">
    <property type="protein sequence ID" value="GAA4935549.1"/>
    <property type="molecule type" value="Genomic_DNA"/>
</dbReference>
<comment type="caution">
    <text evidence="1">The sequence shown here is derived from an EMBL/GenBank/DDBJ whole genome shotgun (WGS) entry which is preliminary data.</text>
</comment>
<organism evidence="1 2">
    <name type="scientific">Halioxenophilus aromaticivorans</name>
    <dbReference type="NCBI Taxonomy" id="1306992"/>
    <lineage>
        <taxon>Bacteria</taxon>
        <taxon>Pseudomonadati</taxon>
        <taxon>Pseudomonadota</taxon>
        <taxon>Gammaproteobacteria</taxon>
        <taxon>Alteromonadales</taxon>
        <taxon>Alteromonadaceae</taxon>
        <taxon>Halioxenophilus</taxon>
    </lineage>
</organism>